<dbReference type="PROSITE" id="PS50082">
    <property type="entry name" value="WD_REPEATS_2"/>
    <property type="match status" value="2"/>
</dbReference>
<dbReference type="EnsemblMetazoa" id="CLYHEMT010134.1">
    <property type="protein sequence ID" value="CLYHEMP010134.1"/>
    <property type="gene ID" value="CLYHEMG010134"/>
</dbReference>
<feature type="repeat" description="WD" evidence="3">
    <location>
        <begin position="228"/>
        <end position="267"/>
    </location>
</feature>
<evidence type="ECO:0000256" key="3">
    <source>
        <dbReference type="PROSITE-ProRule" id="PRU00221"/>
    </source>
</evidence>
<evidence type="ECO:0000313" key="6">
    <source>
        <dbReference type="Proteomes" id="UP000594262"/>
    </source>
</evidence>
<protein>
    <recommendedName>
        <fullName evidence="4">F-box domain-containing protein</fullName>
    </recommendedName>
</protein>
<dbReference type="SUPFAM" id="SSF81383">
    <property type="entry name" value="F-box domain"/>
    <property type="match status" value="1"/>
</dbReference>
<name>A0A7M5VCB4_9CNID</name>
<evidence type="ECO:0000313" key="5">
    <source>
        <dbReference type="EnsemblMetazoa" id="CLYHEMP010134.1"/>
    </source>
</evidence>
<dbReference type="GO" id="GO:1990234">
    <property type="term" value="C:transferase complex"/>
    <property type="evidence" value="ECO:0007669"/>
    <property type="project" value="UniProtKB-ARBA"/>
</dbReference>
<dbReference type="InterPro" id="IPR001810">
    <property type="entry name" value="F-box_dom"/>
</dbReference>
<dbReference type="Pfam" id="PF12937">
    <property type="entry name" value="F-box-like"/>
    <property type="match status" value="1"/>
</dbReference>
<dbReference type="PROSITE" id="PS50181">
    <property type="entry name" value="FBOX"/>
    <property type="match status" value="1"/>
</dbReference>
<feature type="domain" description="F-box" evidence="4">
    <location>
        <begin position="5"/>
        <end position="52"/>
    </location>
</feature>
<dbReference type="InterPro" id="IPR015943">
    <property type="entry name" value="WD40/YVTN_repeat-like_dom_sf"/>
</dbReference>
<dbReference type="Pfam" id="PF00400">
    <property type="entry name" value="WD40"/>
    <property type="match status" value="2"/>
</dbReference>
<dbReference type="InterPro" id="IPR001680">
    <property type="entry name" value="WD40_rpt"/>
</dbReference>
<dbReference type="PANTHER" id="PTHR22847:SF637">
    <property type="entry name" value="WD REPEAT DOMAIN 5B"/>
    <property type="match status" value="1"/>
</dbReference>
<dbReference type="PANTHER" id="PTHR22847">
    <property type="entry name" value="WD40 REPEAT PROTEIN"/>
    <property type="match status" value="1"/>
</dbReference>
<organism evidence="5 6">
    <name type="scientific">Clytia hemisphaerica</name>
    <dbReference type="NCBI Taxonomy" id="252671"/>
    <lineage>
        <taxon>Eukaryota</taxon>
        <taxon>Metazoa</taxon>
        <taxon>Cnidaria</taxon>
        <taxon>Hydrozoa</taxon>
        <taxon>Hydroidolina</taxon>
        <taxon>Leptothecata</taxon>
        <taxon>Obeliida</taxon>
        <taxon>Clytiidae</taxon>
        <taxon>Clytia</taxon>
    </lineage>
</organism>
<evidence type="ECO:0000256" key="1">
    <source>
        <dbReference type="ARBA" id="ARBA00022574"/>
    </source>
</evidence>
<accession>A0A7M5VCB4</accession>
<evidence type="ECO:0000259" key="4">
    <source>
        <dbReference type="PROSITE" id="PS50181"/>
    </source>
</evidence>
<dbReference type="PROSITE" id="PS50294">
    <property type="entry name" value="WD_REPEATS_REGION"/>
    <property type="match status" value="1"/>
</dbReference>
<reference evidence="5" key="1">
    <citation type="submission" date="2021-01" db="UniProtKB">
        <authorList>
            <consortium name="EnsemblMetazoa"/>
        </authorList>
    </citation>
    <scope>IDENTIFICATION</scope>
</reference>
<dbReference type="InterPro" id="IPR036047">
    <property type="entry name" value="F-box-like_dom_sf"/>
</dbReference>
<dbReference type="OrthoDB" id="2305498at2759"/>
<dbReference type="AlphaFoldDB" id="A0A7M5VCB4"/>
<dbReference type="InterPro" id="IPR036322">
    <property type="entry name" value="WD40_repeat_dom_sf"/>
</dbReference>
<sequence length="396" mass="45225">MLTEINNIEDLPPELLLNIFRFIDVRTLFGKVVLTCKYFHDILTAEGIWQTLFALKWKEHKVVTDVDYIKSWGKVYMAFEDIEIFWKKNSGKRLVKKKLVGHSGTVDALHIMPSRKIYISGGRDRNAMVWRSKHDGYEGQELLEVLQHKGWVWGICSDENKDSEFITTSFAPEVNVWNIERLDLVNTFDYHPGAVLSLCCQDQVLTTGCFDKKLRQFDLRSGKLTLELAHHKKPVVSLCLTENYLFSGSADKTIRIYDTRVPEKELTKLILDSQALCMNTAQEQGLSFLRVGGSHGGMFFFDISDGCRFSLLNSFDIWNNHNQKVTDICNFRGCLVACSDGGPVRAYTPGRDCAFIRRLDDPLMKVGMCSCYSRGDVMLTGGSDSCVTEWRFENED</sequence>
<feature type="repeat" description="WD" evidence="3">
    <location>
        <begin position="99"/>
        <end position="130"/>
    </location>
</feature>
<dbReference type="Gene3D" id="2.130.10.10">
    <property type="entry name" value="YVTN repeat-like/Quinoprotein amine dehydrogenase"/>
    <property type="match status" value="1"/>
</dbReference>
<evidence type="ECO:0000256" key="2">
    <source>
        <dbReference type="ARBA" id="ARBA00022737"/>
    </source>
</evidence>
<dbReference type="GeneID" id="136822792"/>
<dbReference type="SUPFAM" id="SSF50978">
    <property type="entry name" value="WD40 repeat-like"/>
    <property type="match status" value="1"/>
</dbReference>
<dbReference type="RefSeq" id="XP_066935181.1">
    <property type="nucleotide sequence ID" value="XM_067079080.1"/>
</dbReference>
<keyword evidence="6" id="KW-1185">Reference proteome</keyword>
<dbReference type="Gene3D" id="1.20.1280.50">
    <property type="match status" value="1"/>
</dbReference>
<dbReference type="Proteomes" id="UP000594262">
    <property type="component" value="Unplaced"/>
</dbReference>
<proteinExistence type="predicted"/>
<dbReference type="SMART" id="SM00320">
    <property type="entry name" value="WD40"/>
    <property type="match status" value="5"/>
</dbReference>
<keyword evidence="2" id="KW-0677">Repeat</keyword>
<keyword evidence="1 3" id="KW-0853">WD repeat</keyword>